<evidence type="ECO:0000313" key="4">
    <source>
        <dbReference type="EMBL" id="MXO61577.1"/>
    </source>
</evidence>
<dbReference type="GO" id="GO:0047617">
    <property type="term" value="F:fatty acyl-CoA hydrolase activity"/>
    <property type="evidence" value="ECO:0007669"/>
    <property type="project" value="InterPro"/>
</dbReference>
<dbReference type="InterPro" id="IPR039298">
    <property type="entry name" value="ACOT13"/>
</dbReference>
<dbReference type="InterPro" id="IPR003736">
    <property type="entry name" value="PAAI_dom"/>
</dbReference>
<protein>
    <submittedName>
        <fullName evidence="4">Hotdog fold thioesterase</fullName>
    </submittedName>
</protein>
<proteinExistence type="inferred from homology"/>
<dbReference type="Gene3D" id="3.10.129.10">
    <property type="entry name" value="Hotdog Thioesterase"/>
    <property type="match status" value="1"/>
</dbReference>
<sequence length="147" mass="15574">MPEAARAPETLYEEMGLVEVVSTDSEGKATMEFEARMSQCHSGGVVQGGFVTVWIDAAMAHACMAKNGPGVVPMTLEFKVSYFGPARPGKVIAEAWVVKHGKRTSFYEGHLKAPDGTVLAKATSTVLLMDLGRVQAASEAARKSDGA</sequence>
<evidence type="ECO:0000259" key="3">
    <source>
        <dbReference type="Pfam" id="PF03061"/>
    </source>
</evidence>
<dbReference type="PANTHER" id="PTHR21660">
    <property type="entry name" value="THIOESTERASE SUPERFAMILY MEMBER-RELATED"/>
    <property type="match status" value="1"/>
</dbReference>
<dbReference type="OrthoDB" id="9813282at2"/>
<dbReference type="EMBL" id="WTYN01000001">
    <property type="protein sequence ID" value="MXO61577.1"/>
    <property type="molecule type" value="Genomic_DNA"/>
</dbReference>
<dbReference type="PANTHER" id="PTHR21660:SF1">
    <property type="entry name" value="ACYL-COENZYME A THIOESTERASE 13"/>
    <property type="match status" value="1"/>
</dbReference>
<name>A0A844YC73_9SPHN</name>
<feature type="domain" description="Thioesterase" evidence="3">
    <location>
        <begin position="43"/>
        <end position="119"/>
    </location>
</feature>
<dbReference type="SUPFAM" id="SSF54637">
    <property type="entry name" value="Thioesterase/thiol ester dehydrase-isomerase"/>
    <property type="match status" value="1"/>
</dbReference>
<gene>
    <name evidence="4" type="ORF">GRI48_01000</name>
</gene>
<keyword evidence="2" id="KW-0378">Hydrolase</keyword>
<dbReference type="Proteomes" id="UP000445582">
    <property type="component" value="Unassembled WGS sequence"/>
</dbReference>
<dbReference type="InterPro" id="IPR006683">
    <property type="entry name" value="Thioestr_dom"/>
</dbReference>
<dbReference type="NCBIfam" id="TIGR00369">
    <property type="entry name" value="unchar_dom_1"/>
    <property type="match status" value="1"/>
</dbReference>
<comment type="similarity">
    <text evidence="1">Belongs to the thioesterase PaaI family.</text>
</comment>
<dbReference type="AlphaFoldDB" id="A0A844YC73"/>
<dbReference type="CDD" id="cd03443">
    <property type="entry name" value="PaaI_thioesterase"/>
    <property type="match status" value="1"/>
</dbReference>
<reference evidence="4 5" key="1">
    <citation type="submission" date="2019-12" db="EMBL/GenBank/DDBJ databases">
        <title>Genomic-based taxomic classification of the family Erythrobacteraceae.</title>
        <authorList>
            <person name="Xu L."/>
        </authorList>
    </citation>
    <scope>NUCLEOTIDE SEQUENCE [LARGE SCALE GENOMIC DNA]</scope>
    <source>
        <strain evidence="4 5">MCCC 1A09965</strain>
    </source>
</reference>
<keyword evidence="5" id="KW-1185">Reference proteome</keyword>
<dbReference type="RefSeq" id="WP_160670105.1">
    <property type="nucleotide sequence ID" value="NZ_WTYN01000001.1"/>
</dbReference>
<accession>A0A844YC73</accession>
<dbReference type="InterPro" id="IPR029069">
    <property type="entry name" value="HotDog_dom_sf"/>
</dbReference>
<evidence type="ECO:0000256" key="1">
    <source>
        <dbReference type="ARBA" id="ARBA00008324"/>
    </source>
</evidence>
<evidence type="ECO:0000313" key="5">
    <source>
        <dbReference type="Proteomes" id="UP000445582"/>
    </source>
</evidence>
<dbReference type="Pfam" id="PF03061">
    <property type="entry name" value="4HBT"/>
    <property type="match status" value="1"/>
</dbReference>
<organism evidence="4 5">
    <name type="scientific">Qipengyuania oceanensis</name>
    <dbReference type="NCBI Taxonomy" id="1463597"/>
    <lineage>
        <taxon>Bacteria</taxon>
        <taxon>Pseudomonadati</taxon>
        <taxon>Pseudomonadota</taxon>
        <taxon>Alphaproteobacteria</taxon>
        <taxon>Sphingomonadales</taxon>
        <taxon>Erythrobacteraceae</taxon>
        <taxon>Qipengyuania</taxon>
    </lineage>
</organism>
<comment type="caution">
    <text evidence="4">The sequence shown here is derived from an EMBL/GenBank/DDBJ whole genome shotgun (WGS) entry which is preliminary data.</text>
</comment>
<evidence type="ECO:0000256" key="2">
    <source>
        <dbReference type="ARBA" id="ARBA00022801"/>
    </source>
</evidence>